<proteinExistence type="predicted"/>
<evidence type="ECO:0000313" key="2">
    <source>
        <dbReference type="Proteomes" id="UP000196803"/>
    </source>
</evidence>
<protein>
    <submittedName>
        <fullName evidence="1">Uncharacterized protein</fullName>
    </submittedName>
</protein>
<accession>A0ABY1S6C5</accession>
<dbReference type="Proteomes" id="UP000196803">
    <property type="component" value="Unassembled WGS sequence"/>
</dbReference>
<name>A0ABY1S6C5_CALBS</name>
<keyword evidence="2" id="KW-1185">Reference proteome</keyword>
<gene>
    <name evidence="1" type="ORF">SAMN05216240_0547</name>
</gene>
<dbReference type="EMBL" id="FXXC01000001">
    <property type="protein sequence ID" value="SMR91589.1"/>
    <property type="molecule type" value="Genomic_DNA"/>
</dbReference>
<comment type="caution">
    <text evidence="1">The sequence shown here is derived from an EMBL/GenBank/DDBJ whole genome shotgun (WGS) entry which is preliminary data.</text>
</comment>
<dbReference type="RefSeq" id="WP_015908812.1">
    <property type="nucleotide sequence ID" value="NZ_FUZJ01000001.1"/>
</dbReference>
<organism evidence="1 2">
    <name type="scientific">Caldicellulosiruptor bescii</name>
    <name type="common">Anaerocellum thermophilum</name>
    <dbReference type="NCBI Taxonomy" id="31899"/>
    <lineage>
        <taxon>Bacteria</taxon>
        <taxon>Bacillati</taxon>
        <taxon>Bacillota</taxon>
        <taxon>Bacillota incertae sedis</taxon>
        <taxon>Caldicellulosiruptorales</taxon>
        <taxon>Caldicellulosiruptoraceae</taxon>
        <taxon>Caldicellulosiruptor</taxon>
    </lineage>
</organism>
<sequence length="70" mass="8089">MFKYVELPSSEGGTHKWIFRPEEIFQIYKVANSNKIEVEFRDGTGFTFDFSTPEAADQAFHEIQKALLNS</sequence>
<reference evidence="1 2" key="1">
    <citation type="submission" date="2017-05" db="EMBL/GenBank/DDBJ databases">
        <authorList>
            <person name="Varghese N."/>
            <person name="Submissions S."/>
        </authorList>
    </citation>
    <scope>NUCLEOTIDE SEQUENCE [LARGE SCALE GENOMIC DNA]</scope>
    <source>
        <strain evidence="1 2">MACB1020</strain>
    </source>
</reference>
<evidence type="ECO:0000313" key="1">
    <source>
        <dbReference type="EMBL" id="SMR91589.1"/>
    </source>
</evidence>
<dbReference type="GeneID" id="31773851"/>